<name>A0A1Y0SW19_9CAUD</name>
<dbReference type="Proteomes" id="UP000225448">
    <property type="component" value="Segment"/>
</dbReference>
<proteinExistence type="predicted"/>
<dbReference type="EMBL" id="MF042360">
    <property type="protein sequence ID" value="ARV76675.1"/>
    <property type="molecule type" value="Genomic_DNA"/>
</dbReference>
<accession>A0A1Y0SW19</accession>
<protein>
    <submittedName>
        <fullName evidence="1">Uncharacterized protein</fullName>
    </submittedName>
</protein>
<reference evidence="1 2" key="1">
    <citation type="submission" date="2017-05" db="EMBL/GenBank/DDBJ databases">
        <authorList>
            <person name="Song R."/>
            <person name="Chenine A.L."/>
            <person name="Ruprecht R.M."/>
        </authorList>
    </citation>
    <scope>NUCLEOTIDE SEQUENCE [LARGE SCALE GENOMIC DNA]</scope>
</reference>
<organism evidence="1 2">
    <name type="scientific">Pseudomonas phage Phabio</name>
    <dbReference type="NCBI Taxonomy" id="2006668"/>
    <lineage>
        <taxon>Viruses</taxon>
        <taxon>Duplodnaviria</taxon>
        <taxon>Heunggongvirae</taxon>
        <taxon>Uroviricota</taxon>
        <taxon>Caudoviricetes</taxon>
        <taxon>Chimalliviridae</taxon>
        <taxon>Phabiovirus</taxon>
        <taxon>Phabiovirus phabio</taxon>
    </lineage>
</organism>
<sequence length="157" mass="18165">MSDRYTTPLDPDQFQKALFQDGFPVPYASCEDVSKVADEAIKAGGYYTIDIIANGKGYVVQAFDNEGLVIANYVINRPEESDFRRIPTFPWLRHKFKCIGYDFKDKIIRQTHKLIEAHIRDGGTWEYKDSPTGFHIELRILGQLKISQSFYKIELTY</sequence>
<evidence type="ECO:0000313" key="1">
    <source>
        <dbReference type="EMBL" id="ARV76675.1"/>
    </source>
</evidence>
<evidence type="ECO:0000313" key="2">
    <source>
        <dbReference type="Proteomes" id="UP000225448"/>
    </source>
</evidence>
<keyword evidence="2" id="KW-1185">Reference proteome</keyword>
<gene>
    <name evidence="1" type="ORF">PHABIO_44</name>
</gene>